<organism evidence="3 4">
    <name type="scientific">Vibrio spartinae</name>
    <dbReference type="NCBI Taxonomy" id="1918945"/>
    <lineage>
        <taxon>Bacteria</taxon>
        <taxon>Pseudomonadati</taxon>
        <taxon>Pseudomonadota</taxon>
        <taxon>Gammaproteobacteria</taxon>
        <taxon>Vibrionales</taxon>
        <taxon>Vibrionaceae</taxon>
        <taxon>Vibrio</taxon>
    </lineage>
</organism>
<dbReference type="EMBL" id="FSSB01000009">
    <property type="protein sequence ID" value="SIO93762.1"/>
    <property type="molecule type" value="Genomic_DNA"/>
</dbReference>
<dbReference type="GO" id="GO:0036503">
    <property type="term" value="P:ERAD pathway"/>
    <property type="evidence" value="ECO:0007669"/>
    <property type="project" value="TreeGrafter"/>
</dbReference>
<dbReference type="OrthoDB" id="9773233at2"/>
<dbReference type="Pfam" id="PF13738">
    <property type="entry name" value="Pyr_redox_3"/>
    <property type="match status" value="1"/>
</dbReference>
<dbReference type="EMBL" id="CP046268">
    <property type="protein sequence ID" value="QMV12914.1"/>
    <property type="molecule type" value="Genomic_DNA"/>
</dbReference>
<evidence type="ECO:0000256" key="1">
    <source>
        <dbReference type="ARBA" id="ARBA00023002"/>
    </source>
</evidence>
<accession>A0A1N6M2U3</accession>
<reference evidence="2" key="2">
    <citation type="submission" date="2019-11" db="EMBL/GenBank/DDBJ databases">
        <authorList>
            <person name="January G."/>
            <person name="Bunk B."/>
        </authorList>
    </citation>
    <scope>NUCLEOTIDE SEQUENCE</scope>
    <source>
        <strain evidence="2">3.6</strain>
    </source>
</reference>
<reference evidence="3 4" key="1">
    <citation type="submission" date="2016-12" db="EMBL/GenBank/DDBJ databases">
        <authorList>
            <person name="Song W.-J."/>
            <person name="Kurnit D.M."/>
        </authorList>
    </citation>
    <scope>NUCLEOTIDE SEQUENCE [LARGE SCALE GENOMIC DNA]</scope>
    <source>
        <strain evidence="3 4">CECT 9026</strain>
    </source>
</reference>
<sequence length="520" mass="59913">MHHKYIIIGAGPAGLQLAYYFEKSNEDYLILERGNCSGNTFKTLPKHGKLISINKVYTGYHDDGVNLRWDWNSLLNDEGFLFKNYSEKYFPDAKDLVHYLNDFKEKFGINVAYHTEIVSIEKSECFSLSDADGNVYTCENLIIATGLSKEKKPCFRGSEYVKSYTEASINPDDYKNKSVLILGKGNSAFETADNLIETASVIHLLSPAPVKMAWKTHYVGHLRAVNNNILDTYQLKSQNTILDAEVTSITKDKDKYIVDFSYTHANGQNWQVVVDEIISCIGFYFDNSIFKGDAVPQLTENKKYPNMTEYWESSNIDGMFFAGTIMHMRDYNKSFSGFIHGFRYNVKALAEILKMKQGKNAFHRENMNSFESAYEKIMYRIHSNSSLYQQPGFISDVLLISDKGVEYVVDMPVDLIENTYQKSNHIRLTFEYGKKEHPDPFNVIRMPDDGDSSTFIHPVFRVYKDGAIVDEYHIPEDLQNEWNKEMYTTPFKNFLKMVLPLERKNMSQGKRHETLGNYCS</sequence>
<keyword evidence="1 3" id="KW-0560">Oxidoreductase</keyword>
<dbReference type="AlphaFoldDB" id="A0A1N6M2U3"/>
<dbReference type="GO" id="GO:0050660">
    <property type="term" value="F:flavin adenine dinucleotide binding"/>
    <property type="evidence" value="ECO:0007669"/>
    <property type="project" value="TreeGrafter"/>
</dbReference>
<dbReference type="Proteomes" id="UP000515264">
    <property type="component" value="Chromosome 1"/>
</dbReference>
<reference evidence="2 5" key="3">
    <citation type="journal article" date="2020" name="J. Nat. Prod.">
        <title>Genomics-Metabolomics Profiling Disclosed Marine Vibrio spartinae 3.6 as a Producer of a New Branched Side Chain Prodigiosin.</title>
        <authorList>
            <person name="Vitale G.A."/>
            <person name="Sciarretta M."/>
            <person name="Palma Esposito F."/>
            <person name="January G.G."/>
            <person name="Giaccio M."/>
            <person name="Bunk B."/>
            <person name="Sproer C."/>
            <person name="Bajerski F."/>
            <person name="Power D."/>
            <person name="Festa C."/>
            <person name="Monti M.C."/>
            <person name="D'Auria M.V."/>
            <person name="de Pascale D."/>
        </authorList>
    </citation>
    <scope>NUCLEOTIDE SEQUENCE [LARGE SCALE GENOMIC DNA]</scope>
    <source>
        <strain evidence="2 5">3.6</strain>
    </source>
</reference>
<dbReference type="PANTHER" id="PTHR43539:SF23">
    <property type="entry name" value="FAD-DEPENDENT OXIDOREDUCTASE DOMAIN-CONTAINING PROTEIN 2"/>
    <property type="match status" value="1"/>
</dbReference>
<dbReference type="EC" id="1.-.-.-" evidence="2 3"/>
<protein>
    <submittedName>
        <fullName evidence="2 3">Oxidoreductase CzcO</fullName>
        <ecNumber evidence="2 3">1.-.-.-</ecNumber>
    </submittedName>
</protein>
<dbReference type="PRINTS" id="PR00368">
    <property type="entry name" value="FADPNR"/>
</dbReference>
<dbReference type="Proteomes" id="UP000184774">
    <property type="component" value="Unassembled WGS sequence"/>
</dbReference>
<dbReference type="RefSeq" id="WP_074372320.1">
    <property type="nucleotide sequence ID" value="NZ_AP024907.1"/>
</dbReference>
<evidence type="ECO:0000313" key="3">
    <source>
        <dbReference type="EMBL" id="SIO93762.1"/>
    </source>
</evidence>
<name>A0A1N6M2U3_9VIBR</name>
<dbReference type="InterPro" id="IPR050982">
    <property type="entry name" value="Auxin_biosynth/cation_transpt"/>
</dbReference>
<dbReference type="GO" id="GO:0004497">
    <property type="term" value="F:monooxygenase activity"/>
    <property type="evidence" value="ECO:0007669"/>
    <property type="project" value="TreeGrafter"/>
</dbReference>
<evidence type="ECO:0000313" key="5">
    <source>
        <dbReference type="Proteomes" id="UP000515264"/>
    </source>
</evidence>
<dbReference type="Gene3D" id="3.50.50.60">
    <property type="entry name" value="FAD/NAD(P)-binding domain"/>
    <property type="match status" value="2"/>
</dbReference>
<keyword evidence="5" id="KW-1185">Reference proteome</keyword>
<evidence type="ECO:0000313" key="2">
    <source>
        <dbReference type="EMBL" id="QMV12914.1"/>
    </source>
</evidence>
<gene>
    <name evidence="3" type="primary">czcO_2</name>
    <name evidence="2" type="synonym">czcO</name>
    <name evidence="3" type="ORF">VSP9026_01432</name>
    <name evidence="2" type="ORF">Vspart_00117</name>
</gene>
<dbReference type="InterPro" id="IPR036188">
    <property type="entry name" value="FAD/NAD-bd_sf"/>
</dbReference>
<dbReference type="PANTHER" id="PTHR43539">
    <property type="entry name" value="FLAVIN-BINDING MONOOXYGENASE-LIKE PROTEIN (AFU_ORTHOLOGUE AFUA_4G09220)"/>
    <property type="match status" value="1"/>
</dbReference>
<evidence type="ECO:0000313" key="4">
    <source>
        <dbReference type="Proteomes" id="UP000184774"/>
    </source>
</evidence>
<dbReference type="SUPFAM" id="SSF51905">
    <property type="entry name" value="FAD/NAD(P)-binding domain"/>
    <property type="match status" value="1"/>
</dbReference>
<proteinExistence type="predicted"/>